<dbReference type="InterPro" id="IPR047684">
    <property type="entry name" value="Por_som-like"/>
</dbReference>
<dbReference type="RefSeq" id="WP_271792429.1">
    <property type="nucleotide sequence ID" value="NZ_JAQMTU010000037.1"/>
</dbReference>
<dbReference type="Pfam" id="PF00395">
    <property type="entry name" value="SLH"/>
    <property type="match status" value="1"/>
</dbReference>
<dbReference type="PROSITE" id="PS51272">
    <property type="entry name" value="SLH"/>
    <property type="match status" value="1"/>
</dbReference>
<dbReference type="Gene3D" id="2.40.160.180">
    <property type="entry name" value="Carbohydrate-selective porin OprB"/>
    <property type="match status" value="1"/>
</dbReference>
<evidence type="ECO:0000313" key="5">
    <source>
        <dbReference type="EMBL" id="MDB9486175.1"/>
    </source>
</evidence>
<evidence type="ECO:0000256" key="1">
    <source>
        <dbReference type="ARBA" id="ARBA00008769"/>
    </source>
</evidence>
<evidence type="ECO:0000313" key="6">
    <source>
        <dbReference type="Proteomes" id="UP001212123"/>
    </source>
</evidence>
<dbReference type="InterPro" id="IPR007049">
    <property type="entry name" value="Carb-sel_porin_OprB"/>
</dbReference>
<reference evidence="5 6" key="1">
    <citation type="submission" date="2023-01" db="EMBL/GenBank/DDBJ databases">
        <title>Genomes from the Australian National Cyanobacteria Reference Collection.</title>
        <authorList>
            <person name="Willis A."/>
            <person name="Lee E.M.F."/>
        </authorList>
    </citation>
    <scope>NUCLEOTIDE SEQUENCE [LARGE SCALE GENOMIC DNA]</scope>
    <source>
        <strain evidence="5 6">CS-537/01</strain>
    </source>
</reference>
<sequence>MSNILWKSLVVSPAALGAALLLSSTAIAATTTTTETSSIETSSATEVSQKPEVLVEETKAAQFLAQAKVNRFNNENNNSQSQVTSVSQFSDVQPTDWAFQALQSLVERYGCIAGYPSGTFRGNRSLSRYEFAAGLNSCLDRVNELIATATADLVTKQDLATLQRLQEEFSAELATLRGRVDALEGRTAELEANQFSTTTKLKGEAIFAATDTFGNETGKANRAVLQNRVRLGLETSFTGRDMLTTRLSAGNATAFDIRDNANAPINPANAGIRSNAAGKQIFEVGSTNNNSVKIDKLTYEAPVGPARVYLAASGGQHSDYAAVNNPYFFDKTDGGKGALTTFASENPIYRIGGGSGIALSVPFGKGNNSLKPSSLTLGYLASNANNPTPSNGLFDGNYAALGQLNFNVGNRVALAATYVHGYQKAGSTLFDSAIDGGSALVGTSQANTPTVAGPSSSNSYGISAAIKPSQKLSLSGFVSYHDVIPEGAGVSREAWSYGAGLALPDFGKKGNVLGIFGGAQPYSLRAGASQTPYQVEGFYKYQVSDNIAVTPGVIWVTSPGQATNSNDAFIGTLRTTFSF</sequence>
<evidence type="ECO:0000256" key="3">
    <source>
        <dbReference type="SAM" id="Coils"/>
    </source>
</evidence>
<proteinExistence type="inferred from homology"/>
<keyword evidence="3" id="KW-0175">Coiled coil</keyword>
<feature type="chain" id="PRO_5044981319" evidence="2">
    <location>
        <begin position="29"/>
        <end position="579"/>
    </location>
</feature>
<dbReference type="PANTHER" id="PTHR43308:SF1">
    <property type="entry name" value="OUTER MEMBRANE PROTEIN ALPHA"/>
    <property type="match status" value="1"/>
</dbReference>
<evidence type="ECO:0000259" key="4">
    <source>
        <dbReference type="PROSITE" id="PS51272"/>
    </source>
</evidence>
<dbReference type="Proteomes" id="UP001212123">
    <property type="component" value="Unassembled WGS sequence"/>
</dbReference>
<feature type="domain" description="SLH" evidence="4">
    <location>
        <begin position="85"/>
        <end position="149"/>
    </location>
</feature>
<comment type="caution">
    <text evidence="5">The sequence shown here is derived from an EMBL/GenBank/DDBJ whole genome shotgun (WGS) entry which is preliminary data.</text>
</comment>
<dbReference type="InterPro" id="IPR038673">
    <property type="entry name" value="OprB_sf"/>
</dbReference>
<dbReference type="Pfam" id="PF04966">
    <property type="entry name" value="OprB"/>
    <property type="match status" value="1"/>
</dbReference>
<accession>A0ABT5A2L8</accession>
<organism evidence="5 6">
    <name type="scientific">Dolichospermum circinale CS-537/01</name>
    <dbReference type="NCBI Taxonomy" id="3021739"/>
    <lineage>
        <taxon>Bacteria</taxon>
        <taxon>Bacillati</taxon>
        <taxon>Cyanobacteriota</taxon>
        <taxon>Cyanophyceae</taxon>
        <taxon>Nostocales</taxon>
        <taxon>Aphanizomenonaceae</taxon>
        <taxon>Dolichospermum</taxon>
        <taxon>Dolichospermum circinale</taxon>
    </lineage>
</organism>
<dbReference type="NCBIfam" id="NF033921">
    <property type="entry name" value="por_somb"/>
    <property type="match status" value="1"/>
</dbReference>
<gene>
    <name evidence="5" type="ORF">PN492_06385</name>
</gene>
<dbReference type="InterPro" id="IPR051465">
    <property type="entry name" value="Cell_Envelope_Struct_Comp"/>
</dbReference>
<feature type="signal peptide" evidence="2">
    <location>
        <begin position="1"/>
        <end position="28"/>
    </location>
</feature>
<feature type="coiled-coil region" evidence="3">
    <location>
        <begin position="166"/>
        <end position="193"/>
    </location>
</feature>
<evidence type="ECO:0000256" key="2">
    <source>
        <dbReference type="RuleBase" id="RU363072"/>
    </source>
</evidence>
<keyword evidence="2" id="KW-0732">Signal</keyword>
<name>A0ABT5A2L8_9CYAN</name>
<comment type="similarity">
    <text evidence="1 2">Belongs to the OprB family.</text>
</comment>
<dbReference type="InterPro" id="IPR001119">
    <property type="entry name" value="SLH_dom"/>
</dbReference>
<dbReference type="EMBL" id="JAQMTU010000037">
    <property type="protein sequence ID" value="MDB9486175.1"/>
    <property type="molecule type" value="Genomic_DNA"/>
</dbReference>
<dbReference type="PANTHER" id="PTHR43308">
    <property type="entry name" value="OUTER MEMBRANE PROTEIN ALPHA-RELATED"/>
    <property type="match status" value="1"/>
</dbReference>
<keyword evidence="6" id="KW-1185">Reference proteome</keyword>
<protein>
    <submittedName>
        <fullName evidence="5">Iron uptake porin</fullName>
    </submittedName>
</protein>